<dbReference type="KEGG" id="sla:SERLADRAFT_462998"/>
<organism>
    <name type="scientific">Serpula lacrymans var. lacrymans (strain S7.9)</name>
    <name type="common">Dry rot fungus</name>
    <dbReference type="NCBI Taxonomy" id="578457"/>
    <lineage>
        <taxon>Eukaryota</taxon>
        <taxon>Fungi</taxon>
        <taxon>Dikarya</taxon>
        <taxon>Basidiomycota</taxon>
        <taxon>Agaricomycotina</taxon>
        <taxon>Agaricomycetes</taxon>
        <taxon>Agaricomycetidae</taxon>
        <taxon>Boletales</taxon>
        <taxon>Coniophorineae</taxon>
        <taxon>Serpulaceae</taxon>
        <taxon>Serpula</taxon>
    </lineage>
</organism>
<dbReference type="Proteomes" id="UP000008064">
    <property type="component" value="Unassembled WGS sequence"/>
</dbReference>
<sequence length="69" mass="7539">MFTARFYSTCGIRRGCTAGIVLLVLLVSWHTELSILHVVNMEISRLSKLVDAVLFEVTASATANLKGIT</sequence>
<protein>
    <submittedName>
        <fullName evidence="1">Uncharacterized protein</fullName>
    </submittedName>
</protein>
<name>F8NR26_SERL9</name>
<gene>
    <name evidence="1" type="ORF">SERLADRAFT_462998</name>
</gene>
<dbReference type="HOGENOM" id="CLU_2777488_0_0_1"/>
<accession>F8NR26</accession>
<evidence type="ECO:0000313" key="1">
    <source>
        <dbReference type="EMBL" id="EGO26199.1"/>
    </source>
</evidence>
<dbReference type="GeneID" id="18818475"/>
<reference evidence="1" key="1">
    <citation type="submission" date="2011-04" db="EMBL/GenBank/DDBJ databases">
        <title>Evolution of plant cell wall degrading machinery underlies the functional diversity of forest fungi.</title>
        <authorList>
            <consortium name="US DOE Joint Genome Institute (JGI-PGF)"/>
            <person name="Eastwood D.C."/>
            <person name="Floudas D."/>
            <person name="Binder M."/>
            <person name="Majcherczyk A."/>
            <person name="Schneider P."/>
            <person name="Aerts A."/>
            <person name="Asiegbu F.O."/>
            <person name="Baker S.E."/>
            <person name="Barry K."/>
            <person name="Bendiksby M."/>
            <person name="Blumentritt M."/>
            <person name="Coutinho P.M."/>
            <person name="Cullen D."/>
            <person name="Cullen D."/>
            <person name="Gathman A."/>
            <person name="Goodell B."/>
            <person name="Henrissat B."/>
            <person name="Ihrmark K."/>
            <person name="Kauserud H."/>
            <person name="Kohler A."/>
            <person name="LaButti K."/>
            <person name="Lapidus A."/>
            <person name="Lavin J.L."/>
            <person name="Lee Y.-H."/>
            <person name="Lindquist E."/>
            <person name="Lilly W."/>
            <person name="Lucas S."/>
            <person name="Morin E."/>
            <person name="Murat C."/>
            <person name="Oguiza J.A."/>
            <person name="Park J."/>
            <person name="Pisabarro A.G."/>
            <person name="Riley R."/>
            <person name="Rosling A."/>
            <person name="Salamov A."/>
            <person name="Schmidt O."/>
            <person name="Schmutz J."/>
            <person name="Skrede I."/>
            <person name="Stenlid J."/>
            <person name="Wiebenga A."/>
            <person name="Xie X."/>
            <person name="Kues U."/>
            <person name="Hibbett D.S."/>
            <person name="Hoffmeister D."/>
            <person name="Hogberg N."/>
            <person name="Martin F."/>
            <person name="Grigoriev I.V."/>
            <person name="Watkinson S.C."/>
        </authorList>
    </citation>
    <scope>NUCLEOTIDE SEQUENCE</scope>
    <source>
        <strain evidence="1">S7.9</strain>
    </source>
</reference>
<dbReference type="AlphaFoldDB" id="F8NR26"/>
<dbReference type="EMBL" id="GL945432">
    <property type="protein sequence ID" value="EGO26199.1"/>
    <property type="molecule type" value="Genomic_DNA"/>
</dbReference>
<proteinExistence type="predicted"/>
<dbReference type="RefSeq" id="XP_007316372.1">
    <property type="nucleotide sequence ID" value="XM_007316310.1"/>
</dbReference>